<sequence>MIHEYNIITDCLHRKVSLVDRAKEFDRSEDDALDHFERAVVSPGFAESVYAKIPSYLEVSNAKEYSWRGQFTAGMGFPCIAVMIFGIYISISGVFLMCQKGFSYVWFFRFPLLCCRQLVLCMLLIIFLA</sequence>
<feature type="transmembrane region" description="Helical" evidence="1">
    <location>
        <begin position="110"/>
        <end position="128"/>
    </location>
</feature>
<keyword evidence="3" id="KW-1185">Reference proteome</keyword>
<keyword evidence="1" id="KW-0472">Membrane</keyword>
<comment type="caution">
    <text evidence="2">The sequence shown here is derived from an EMBL/GenBank/DDBJ whole genome shotgun (WGS) entry which is preliminary data.</text>
</comment>
<reference evidence="2 3" key="1">
    <citation type="submission" date="2019-08" db="EMBL/GenBank/DDBJ databases">
        <title>Bioinformatics analysis of the strain L3 and L5.</title>
        <authorList>
            <person name="Li X."/>
        </authorList>
    </citation>
    <scope>NUCLEOTIDE SEQUENCE [LARGE SCALE GENOMIC DNA]</scope>
    <source>
        <strain evidence="2 3">L3</strain>
    </source>
</reference>
<organism evidence="2 3">
    <name type="scientific">Salinicola corii</name>
    <dbReference type="NCBI Taxonomy" id="2606937"/>
    <lineage>
        <taxon>Bacteria</taxon>
        <taxon>Pseudomonadati</taxon>
        <taxon>Pseudomonadota</taxon>
        <taxon>Gammaproteobacteria</taxon>
        <taxon>Oceanospirillales</taxon>
        <taxon>Halomonadaceae</taxon>
        <taxon>Salinicola</taxon>
    </lineage>
</organism>
<dbReference type="EMBL" id="VTPX01000001">
    <property type="protein sequence ID" value="KAA0020836.1"/>
    <property type="molecule type" value="Genomic_DNA"/>
</dbReference>
<protein>
    <submittedName>
        <fullName evidence="2">Uncharacterized protein</fullName>
    </submittedName>
</protein>
<keyword evidence="1" id="KW-0812">Transmembrane</keyword>
<proteinExistence type="predicted"/>
<evidence type="ECO:0000313" key="3">
    <source>
        <dbReference type="Proteomes" id="UP000466024"/>
    </source>
</evidence>
<feature type="transmembrane region" description="Helical" evidence="1">
    <location>
        <begin position="75"/>
        <end position="98"/>
    </location>
</feature>
<dbReference type="AlphaFoldDB" id="A0A640WJJ7"/>
<evidence type="ECO:0000313" key="2">
    <source>
        <dbReference type="EMBL" id="KAA0020836.1"/>
    </source>
</evidence>
<evidence type="ECO:0000256" key="1">
    <source>
        <dbReference type="SAM" id="Phobius"/>
    </source>
</evidence>
<dbReference type="Proteomes" id="UP000466024">
    <property type="component" value="Unassembled WGS sequence"/>
</dbReference>
<gene>
    <name evidence="2" type="ORF">F0A16_03380</name>
</gene>
<dbReference type="RefSeq" id="WP_149433955.1">
    <property type="nucleotide sequence ID" value="NZ_VTPX01000001.1"/>
</dbReference>
<accession>A0A640WJJ7</accession>
<keyword evidence="1" id="KW-1133">Transmembrane helix</keyword>
<name>A0A640WJJ7_9GAMM</name>